<dbReference type="PANTHER" id="PTHR43663:SF1">
    <property type="entry name" value="CHROMATE TRANSPORTER"/>
    <property type="match status" value="1"/>
</dbReference>
<evidence type="ECO:0000256" key="5">
    <source>
        <dbReference type="ARBA" id="ARBA00022989"/>
    </source>
</evidence>
<feature type="transmembrane region" description="Helical" evidence="8">
    <location>
        <begin position="167"/>
        <end position="184"/>
    </location>
</feature>
<keyword evidence="5 8" id="KW-1133">Transmembrane helix</keyword>
<evidence type="ECO:0000256" key="1">
    <source>
        <dbReference type="ARBA" id="ARBA00004651"/>
    </source>
</evidence>
<dbReference type="AlphaFoldDB" id="A0A7Y6NR37"/>
<comment type="similarity">
    <text evidence="2">Belongs to the chromate ion transporter (CHR) (TC 2.A.51) family.</text>
</comment>
<evidence type="ECO:0000256" key="6">
    <source>
        <dbReference type="ARBA" id="ARBA00023136"/>
    </source>
</evidence>
<protein>
    <submittedName>
        <fullName evidence="9">Chromate transporter</fullName>
    </submittedName>
</protein>
<feature type="compositionally biased region" description="Low complexity" evidence="7">
    <location>
        <begin position="13"/>
        <end position="27"/>
    </location>
</feature>
<dbReference type="GO" id="GO:0005886">
    <property type="term" value="C:plasma membrane"/>
    <property type="evidence" value="ECO:0007669"/>
    <property type="project" value="UniProtKB-SubCell"/>
</dbReference>
<dbReference type="InterPro" id="IPR052518">
    <property type="entry name" value="CHR_Transporter"/>
</dbReference>
<keyword evidence="6 8" id="KW-0472">Membrane</keyword>
<evidence type="ECO:0000256" key="7">
    <source>
        <dbReference type="SAM" id="MobiDB-lite"/>
    </source>
</evidence>
<evidence type="ECO:0000256" key="4">
    <source>
        <dbReference type="ARBA" id="ARBA00022692"/>
    </source>
</evidence>
<comment type="caution">
    <text evidence="9">The sequence shown here is derived from an EMBL/GenBank/DDBJ whole genome shotgun (WGS) entry which is preliminary data.</text>
</comment>
<keyword evidence="4 8" id="KW-0812">Transmembrane</keyword>
<sequence length="213" mass="22173">MSDAPSSPPQQPTAPADPGARAAGDADLLPPPTSASELFFAFTKLALQGFGGVLAVAQRELVERRRWLSREVFVELLAVSQVLPGPNVVNLSLMVGDRFLGLRGAFAALAGMLAVPLVIVLAITVLYAEFARLPMVSGALRGMGAVAAGLVLATAVKLLATLRSTSLGVGLGLAFTAVTFAVVVVLRWPLIWVLGLFGSIAFGWAWLRLGGRG</sequence>
<organism evidence="9 10">
    <name type="scientific">Piscinibacter koreensis</name>
    <dbReference type="NCBI Taxonomy" id="2742824"/>
    <lineage>
        <taxon>Bacteria</taxon>
        <taxon>Pseudomonadati</taxon>
        <taxon>Pseudomonadota</taxon>
        <taxon>Betaproteobacteria</taxon>
        <taxon>Burkholderiales</taxon>
        <taxon>Sphaerotilaceae</taxon>
        <taxon>Piscinibacter</taxon>
    </lineage>
</organism>
<proteinExistence type="inferred from homology"/>
<keyword evidence="10" id="KW-1185">Reference proteome</keyword>
<dbReference type="PANTHER" id="PTHR43663">
    <property type="entry name" value="CHROMATE TRANSPORT PROTEIN-RELATED"/>
    <property type="match status" value="1"/>
</dbReference>
<dbReference type="RefSeq" id="WP_176070634.1">
    <property type="nucleotide sequence ID" value="NZ_JABWMJ010000009.1"/>
</dbReference>
<dbReference type="GO" id="GO:0015109">
    <property type="term" value="F:chromate transmembrane transporter activity"/>
    <property type="evidence" value="ECO:0007669"/>
    <property type="project" value="InterPro"/>
</dbReference>
<dbReference type="InterPro" id="IPR003370">
    <property type="entry name" value="Chromate_transpt"/>
</dbReference>
<gene>
    <name evidence="9" type="ORF">HQN59_18700</name>
</gene>
<reference evidence="9 10" key="1">
    <citation type="submission" date="2020-06" db="EMBL/GenBank/DDBJ databases">
        <title>Schlegella sp. ID0723 isolated from air conditioner.</title>
        <authorList>
            <person name="Kim D.Y."/>
            <person name="Kim D.-U."/>
        </authorList>
    </citation>
    <scope>NUCLEOTIDE SEQUENCE [LARGE SCALE GENOMIC DNA]</scope>
    <source>
        <strain evidence="9 10">ID0723</strain>
    </source>
</reference>
<feature type="region of interest" description="Disordered" evidence="7">
    <location>
        <begin position="1"/>
        <end position="27"/>
    </location>
</feature>
<name>A0A7Y6NR37_9BURK</name>
<feature type="transmembrane region" description="Helical" evidence="8">
    <location>
        <begin position="104"/>
        <end position="127"/>
    </location>
</feature>
<dbReference type="EMBL" id="JABWMJ010000009">
    <property type="protein sequence ID" value="NUZ07797.1"/>
    <property type="molecule type" value="Genomic_DNA"/>
</dbReference>
<evidence type="ECO:0000313" key="9">
    <source>
        <dbReference type="EMBL" id="NUZ07797.1"/>
    </source>
</evidence>
<feature type="compositionally biased region" description="Pro residues" evidence="7">
    <location>
        <begin position="1"/>
        <end position="12"/>
    </location>
</feature>
<accession>A0A7Y6NR37</accession>
<evidence type="ECO:0000256" key="3">
    <source>
        <dbReference type="ARBA" id="ARBA00022475"/>
    </source>
</evidence>
<evidence type="ECO:0000256" key="2">
    <source>
        <dbReference type="ARBA" id="ARBA00005262"/>
    </source>
</evidence>
<evidence type="ECO:0000313" key="10">
    <source>
        <dbReference type="Proteomes" id="UP000529637"/>
    </source>
</evidence>
<keyword evidence="3" id="KW-1003">Cell membrane</keyword>
<feature type="transmembrane region" description="Helical" evidence="8">
    <location>
        <begin position="190"/>
        <end position="207"/>
    </location>
</feature>
<feature type="transmembrane region" description="Helical" evidence="8">
    <location>
        <begin position="139"/>
        <end position="160"/>
    </location>
</feature>
<dbReference type="Proteomes" id="UP000529637">
    <property type="component" value="Unassembled WGS sequence"/>
</dbReference>
<evidence type="ECO:0000256" key="8">
    <source>
        <dbReference type="SAM" id="Phobius"/>
    </source>
</evidence>
<feature type="transmembrane region" description="Helical" evidence="8">
    <location>
        <begin position="38"/>
        <end position="57"/>
    </location>
</feature>
<dbReference type="Pfam" id="PF02417">
    <property type="entry name" value="Chromate_transp"/>
    <property type="match status" value="1"/>
</dbReference>
<comment type="subcellular location">
    <subcellularLocation>
        <location evidence="1">Cell membrane</location>
        <topology evidence="1">Multi-pass membrane protein</topology>
    </subcellularLocation>
</comment>